<accession>A0A9N8V1F4</accession>
<feature type="compositionally biased region" description="Low complexity" evidence="5">
    <location>
        <begin position="571"/>
        <end position="594"/>
    </location>
</feature>
<name>A0A9N8V1F4_9GLOM</name>
<dbReference type="EMBL" id="CAJVPL010000020">
    <property type="protein sequence ID" value="CAG8434787.1"/>
    <property type="molecule type" value="Genomic_DNA"/>
</dbReference>
<evidence type="ECO:0000256" key="4">
    <source>
        <dbReference type="ARBA" id="ARBA00023242"/>
    </source>
</evidence>
<dbReference type="PANTHER" id="PTHR33572:SF18">
    <property type="entry name" value="SPORE DEVELOPMENT REGULATOR VOSA"/>
    <property type="match status" value="1"/>
</dbReference>
<feature type="region of interest" description="Disordered" evidence="5">
    <location>
        <begin position="216"/>
        <end position="307"/>
    </location>
</feature>
<feature type="compositionally biased region" description="Low complexity" evidence="5">
    <location>
        <begin position="721"/>
        <end position="743"/>
    </location>
</feature>
<dbReference type="InterPro" id="IPR021740">
    <property type="entry name" value="Velvet"/>
</dbReference>
<feature type="compositionally biased region" description="Polar residues" evidence="5">
    <location>
        <begin position="379"/>
        <end position="397"/>
    </location>
</feature>
<feature type="domain" description="Velvet" evidence="6">
    <location>
        <begin position="18"/>
        <end position="202"/>
    </location>
</feature>
<dbReference type="PANTHER" id="PTHR33572">
    <property type="entry name" value="SPORE DEVELOPMENT REGULATOR VOSA"/>
    <property type="match status" value="1"/>
</dbReference>
<feature type="compositionally biased region" description="Basic and acidic residues" evidence="5">
    <location>
        <begin position="420"/>
        <end position="431"/>
    </location>
</feature>
<gene>
    <name evidence="7" type="ORF">AGERDE_LOCUS404</name>
</gene>
<feature type="compositionally biased region" description="Acidic residues" evidence="5">
    <location>
        <begin position="236"/>
        <end position="249"/>
    </location>
</feature>
<feature type="compositionally biased region" description="Basic and acidic residues" evidence="5">
    <location>
        <begin position="778"/>
        <end position="797"/>
    </location>
</feature>
<feature type="compositionally biased region" description="Polar residues" evidence="5">
    <location>
        <begin position="669"/>
        <end position="687"/>
    </location>
</feature>
<comment type="caution">
    <text evidence="7">The sequence shown here is derived from an EMBL/GenBank/DDBJ whole genome shotgun (WGS) entry which is preliminary data.</text>
</comment>
<feature type="compositionally biased region" description="Polar residues" evidence="5">
    <location>
        <begin position="695"/>
        <end position="720"/>
    </location>
</feature>
<feature type="region of interest" description="Disordered" evidence="5">
    <location>
        <begin position="468"/>
        <end position="555"/>
    </location>
</feature>
<evidence type="ECO:0000256" key="5">
    <source>
        <dbReference type="SAM" id="MobiDB-lite"/>
    </source>
</evidence>
<feature type="compositionally biased region" description="Low complexity" evidence="5">
    <location>
        <begin position="508"/>
        <end position="520"/>
    </location>
</feature>
<dbReference type="OrthoDB" id="5599552at2759"/>
<dbReference type="PROSITE" id="PS51821">
    <property type="entry name" value="VELVET"/>
    <property type="match status" value="1"/>
</dbReference>
<dbReference type="GO" id="GO:0005634">
    <property type="term" value="C:nucleus"/>
    <property type="evidence" value="ECO:0007669"/>
    <property type="project" value="UniProtKB-SubCell"/>
</dbReference>
<dbReference type="Pfam" id="PF11754">
    <property type="entry name" value="Velvet"/>
    <property type="match status" value="2"/>
</dbReference>
<dbReference type="Proteomes" id="UP000789831">
    <property type="component" value="Unassembled WGS sequence"/>
</dbReference>
<feature type="compositionally biased region" description="Polar residues" evidence="5">
    <location>
        <begin position="476"/>
        <end position="487"/>
    </location>
</feature>
<proteinExistence type="predicted"/>
<evidence type="ECO:0000313" key="7">
    <source>
        <dbReference type="EMBL" id="CAG8434787.1"/>
    </source>
</evidence>
<organism evidence="7 8">
    <name type="scientific">Ambispora gerdemannii</name>
    <dbReference type="NCBI Taxonomy" id="144530"/>
    <lineage>
        <taxon>Eukaryota</taxon>
        <taxon>Fungi</taxon>
        <taxon>Fungi incertae sedis</taxon>
        <taxon>Mucoromycota</taxon>
        <taxon>Glomeromycotina</taxon>
        <taxon>Glomeromycetes</taxon>
        <taxon>Archaeosporales</taxon>
        <taxon>Ambisporaceae</taxon>
        <taxon>Ambispora</taxon>
    </lineage>
</organism>
<feature type="compositionally biased region" description="Polar residues" evidence="5">
    <location>
        <begin position="595"/>
        <end position="604"/>
    </location>
</feature>
<keyword evidence="2" id="KW-0805">Transcription regulation</keyword>
<evidence type="ECO:0000313" key="8">
    <source>
        <dbReference type="Proteomes" id="UP000789831"/>
    </source>
</evidence>
<keyword evidence="8" id="KW-1185">Reference proteome</keyword>
<feature type="compositionally biased region" description="Polar residues" evidence="5">
    <location>
        <begin position="521"/>
        <end position="534"/>
    </location>
</feature>
<dbReference type="InterPro" id="IPR037525">
    <property type="entry name" value="Velvet_dom"/>
</dbReference>
<evidence type="ECO:0000256" key="1">
    <source>
        <dbReference type="ARBA" id="ARBA00004123"/>
    </source>
</evidence>
<keyword evidence="4" id="KW-0539">Nucleus</keyword>
<dbReference type="Gene3D" id="2.60.40.3960">
    <property type="entry name" value="Velvet domain"/>
    <property type="match status" value="1"/>
</dbReference>
<evidence type="ECO:0000256" key="2">
    <source>
        <dbReference type="ARBA" id="ARBA00023015"/>
    </source>
</evidence>
<evidence type="ECO:0000259" key="6">
    <source>
        <dbReference type="PROSITE" id="PS51821"/>
    </source>
</evidence>
<evidence type="ECO:0000256" key="3">
    <source>
        <dbReference type="ARBA" id="ARBA00023163"/>
    </source>
</evidence>
<sequence>MDEAVSYQFAQVKQRREGRHEIDYELILRQQPKQSRMCGIGEKADRRPIDPPPIIQLKVYDGSISQTEKSNSFLQNPYFFMYASLVAPDTEEELHLLRDGKTRSTTGSVVSSLYHLKDIDNSDAGFFVFPDLSVRMEGTYRLKLSLFEIIGHGTSTRREVFHCKSILSEIFIVYSAKRFPGMEESTFLSRSFADQGLKIRIRKEIRIRRRIQKRKEIEPAESAESSQAKRPRGEGENEGEDTESTDEEMQEHQSPEGSQSKISTDTSLSNEKKIKEPLSHNSPSSPRTRGPYDHIPPPHPYDPAAAMYGSYGRPHPWHDMGEHPPPHYPPYYDPYDRHYMYSPYAYYPPIPPITEGSEHHRYPYPPHLYARPPMYPSYYDSSRMQHSTSDSQNSSKSPYPYDATNPYPGYPRVPGPWAHYGERPSSKEDSTLPHFRAAGPLTPRPVPAMYPYHPEYYGPPYLPPLPLSIPPHGSPTKTEYGNQSSDHNFGVPSGGPMPAKIPIQNLIESSENNSQNNERSLITSSKSSPRSYGPTSFVHPHYAPPRMSDYSPQYPPRMPYESPYSIPPEYSSPYLFHTPTKNTTNTHKSPSKKTSLSPQLSSETPVKHNEESSATNLSPSGSDPQQQNETPSRQVGSKQGTIEYGTSNPFDTANRQGFQGETFPVNPEANISPTPYSNTLIPTSRRQSIPIPSLNPLSLSDRSVATGTPTGSTTQIRGSLNANNANNTPAHIATNNNNNSTSTFGFDNSLSSRRLDTIDIDKNSASVSNNNNNNIGGRNDRFSSKSELEKHAHGDER</sequence>
<feature type="compositionally biased region" description="Polar residues" evidence="5">
    <location>
        <begin position="612"/>
        <end position="659"/>
    </location>
</feature>
<dbReference type="InterPro" id="IPR038491">
    <property type="entry name" value="Velvet_dom_sf"/>
</dbReference>
<feature type="region of interest" description="Disordered" evidence="5">
    <location>
        <begin position="763"/>
        <end position="797"/>
    </location>
</feature>
<dbReference type="AlphaFoldDB" id="A0A9N8V1F4"/>
<feature type="region of interest" description="Disordered" evidence="5">
    <location>
        <begin position="379"/>
        <end position="439"/>
    </location>
</feature>
<keyword evidence="3" id="KW-0804">Transcription</keyword>
<protein>
    <submittedName>
        <fullName evidence="7">11745_t:CDS:1</fullName>
    </submittedName>
</protein>
<feature type="region of interest" description="Disordered" evidence="5">
    <location>
        <begin position="571"/>
        <end position="749"/>
    </location>
</feature>
<reference evidence="7" key="1">
    <citation type="submission" date="2021-06" db="EMBL/GenBank/DDBJ databases">
        <authorList>
            <person name="Kallberg Y."/>
            <person name="Tangrot J."/>
            <person name="Rosling A."/>
        </authorList>
    </citation>
    <scope>NUCLEOTIDE SEQUENCE</scope>
    <source>
        <strain evidence="7">MT106</strain>
    </source>
</reference>
<comment type="subcellular location">
    <subcellularLocation>
        <location evidence="1">Nucleus</location>
    </subcellularLocation>
</comment>
<feature type="compositionally biased region" description="Low complexity" evidence="5">
    <location>
        <begin position="763"/>
        <end position="774"/>
    </location>
</feature>
<feature type="compositionally biased region" description="Polar residues" evidence="5">
    <location>
        <begin position="255"/>
        <end position="269"/>
    </location>
</feature>